<proteinExistence type="inferred from homology"/>
<dbReference type="InterPro" id="IPR013320">
    <property type="entry name" value="ConA-like_dom_sf"/>
</dbReference>
<evidence type="ECO:0000313" key="7">
    <source>
        <dbReference type="EMBL" id="TKK79323.1"/>
    </source>
</evidence>
<evidence type="ECO:0000259" key="6">
    <source>
        <dbReference type="Pfam" id="PF08244"/>
    </source>
</evidence>
<dbReference type="CDD" id="cd18622">
    <property type="entry name" value="GH32_Inu-like"/>
    <property type="match status" value="1"/>
</dbReference>
<dbReference type="SMART" id="SM00640">
    <property type="entry name" value="Glyco_32"/>
    <property type="match status" value="1"/>
</dbReference>
<evidence type="ECO:0000256" key="4">
    <source>
        <dbReference type="RuleBase" id="RU362110"/>
    </source>
</evidence>
<protein>
    <submittedName>
        <fullName evidence="7">Glycoside hydrolase family 32 protein</fullName>
    </submittedName>
</protein>
<evidence type="ECO:0000313" key="8">
    <source>
        <dbReference type="Proteomes" id="UP000305836"/>
    </source>
</evidence>
<evidence type="ECO:0000256" key="3">
    <source>
        <dbReference type="ARBA" id="ARBA00023295"/>
    </source>
</evidence>
<dbReference type="AlphaFoldDB" id="A0A4V5UZA8"/>
<keyword evidence="3 4" id="KW-0326">Glycosidase</keyword>
<accession>A0A4V5UZA8</accession>
<evidence type="ECO:0000256" key="1">
    <source>
        <dbReference type="ARBA" id="ARBA00009902"/>
    </source>
</evidence>
<dbReference type="InterPro" id="IPR013148">
    <property type="entry name" value="Glyco_hydro_32_N"/>
</dbReference>
<dbReference type="GO" id="GO:0005987">
    <property type="term" value="P:sucrose catabolic process"/>
    <property type="evidence" value="ECO:0007669"/>
    <property type="project" value="TreeGrafter"/>
</dbReference>
<dbReference type="InterPro" id="IPR023296">
    <property type="entry name" value="Glyco_hydro_beta-prop_sf"/>
</dbReference>
<dbReference type="PANTHER" id="PTHR42800">
    <property type="entry name" value="EXOINULINASE INUD (AFU_ORTHOLOGUE AFUA_5G00480)"/>
    <property type="match status" value="1"/>
</dbReference>
<comment type="similarity">
    <text evidence="1 4">Belongs to the glycosyl hydrolase 32 family.</text>
</comment>
<keyword evidence="8" id="KW-1185">Reference proteome</keyword>
<dbReference type="SUPFAM" id="SSF49899">
    <property type="entry name" value="Concanavalin A-like lectins/glucanases"/>
    <property type="match status" value="1"/>
</dbReference>
<dbReference type="Gene3D" id="2.115.10.20">
    <property type="entry name" value="Glycosyl hydrolase domain, family 43"/>
    <property type="match status" value="1"/>
</dbReference>
<sequence>MVSLILMTFPYPETDYQEDNRGQFHFSSRSGWMNDVNGPVYYRGVYHLYYQHAPNSLVWDTMHWGHATSTDLLHWTQQPIALDPQVHPGDLWSGGGVVDLENVSGLKDGDDDPILVYSGTNGVTVFYSVDGGNTFLTYADGKKVATPGGTSRDPKVFWDPVSETWGMVVWSDEGGNGVDFYTSTSLLDWTFASRYAAEWLFECPNLIRMPIDDGHRWVLHAGSGKYVVGEWDGTAYHSDWTEPQRINQTETFAGAGYYAALNFENMPGGRIVSMAWQGENKGSIWTGNASFPVDLTLHHTPDGLRVFSTPIPELASLRTSSETWDNLTIADSTQQLPAGSTYELEATVDVSQATRFTLKVGREVTYEAQRLDGAELRPVDGKVKLRLLVDRDQLDVFGNDGEVYQSYNVRPTELELTAEGRAVVEQLTIHQLGSIWR</sequence>
<dbReference type="Pfam" id="PF00251">
    <property type="entry name" value="Glyco_hydro_32N"/>
    <property type="match status" value="1"/>
</dbReference>
<dbReference type="PANTHER" id="PTHR42800:SF1">
    <property type="entry name" value="EXOINULINASE INUD (AFU_ORTHOLOGUE AFUA_5G00480)"/>
    <property type="match status" value="1"/>
</dbReference>
<feature type="domain" description="Glycosyl hydrolase family 32 N-terminal" evidence="5">
    <location>
        <begin position="25"/>
        <end position="300"/>
    </location>
</feature>
<dbReference type="GO" id="GO:0004575">
    <property type="term" value="F:sucrose alpha-glucosidase activity"/>
    <property type="evidence" value="ECO:0007669"/>
    <property type="project" value="TreeGrafter"/>
</dbReference>
<comment type="caution">
    <text evidence="7">The sequence shown here is derived from an EMBL/GenBank/DDBJ whole genome shotgun (WGS) entry which is preliminary data.</text>
</comment>
<organism evidence="7 8">
    <name type="scientific">Kribbella jiaozuonensis</name>
    <dbReference type="NCBI Taxonomy" id="2575441"/>
    <lineage>
        <taxon>Bacteria</taxon>
        <taxon>Bacillati</taxon>
        <taxon>Actinomycetota</taxon>
        <taxon>Actinomycetes</taxon>
        <taxon>Propionibacteriales</taxon>
        <taxon>Kribbellaceae</taxon>
        <taxon>Kribbella</taxon>
    </lineage>
</organism>
<dbReference type="EMBL" id="SZPZ01000002">
    <property type="protein sequence ID" value="TKK79323.1"/>
    <property type="molecule type" value="Genomic_DNA"/>
</dbReference>
<evidence type="ECO:0000259" key="5">
    <source>
        <dbReference type="Pfam" id="PF00251"/>
    </source>
</evidence>
<dbReference type="Proteomes" id="UP000305836">
    <property type="component" value="Unassembled WGS sequence"/>
</dbReference>
<dbReference type="SUPFAM" id="SSF75005">
    <property type="entry name" value="Arabinanase/levansucrase/invertase"/>
    <property type="match status" value="1"/>
</dbReference>
<dbReference type="InterPro" id="IPR013189">
    <property type="entry name" value="Glyco_hydro_32_C"/>
</dbReference>
<dbReference type="Pfam" id="PF08244">
    <property type="entry name" value="Glyco_hydro_32C"/>
    <property type="match status" value="1"/>
</dbReference>
<feature type="domain" description="Glycosyl hydrolase family 32 C-terminal" evidence="6">
    <location>
        <begin position="372"/>
        <end position="430"/>
    </location>
</feature>
<evidence type="ECO:0000256" key="2">
    <source>
        <dbReference type="ARBA" id="ARBA00022801"/>
    </source>
</evidence>
<dbReference type="InterPro" id="IPR001362">
    <property type="entry name" value="Glyco_hydro_32"/>
</dbReference>
<keyword evidence="2 4" id="KW-0378">Hydrolase</keyword>
<dbReference type="Gene3D" id="2.60.120.560">
    <property type="entry name" value="Exo-inulinase, domain 1"/>
    <property type="match status" value="1"/>
</dbReference>
<name>A0A4V5UZA8_9ACTN</name>
<gene>
    <name evidence="7" type="ORF">FDA38_12960</name>
</gene>
<reference evidence="7 8" key="1">
    <citation type="submission" date="2019-04" db="EMBL/GenBank/DDBJ databases">
        <title>Kribbella sp. NEAU-THZ 27 nov., a novel actinomycete isolated from soil.</title>
        <authorList>
            <person name="Duan L."/>
        </authorList>
    </citation>
    <scope>NUCLEOTIDE SEQUENCE [LARGE SCALE GENOMIC DNA]</scope>
    <source>
        <strain evidence="8">NEAU-THZ27</strain>
    </source>
</reference>
<dbReference type="OrthoDB" id="9776657at2"/>
<dbReference type="GO" id="GO:0005737">
    <property type="term" value="C:cytoplasm"/>
    <property type="evidence" value="ECO:0007669"/>
    <property type="project" value="TreeGrafter"/>
</dbReference>